<organism evidence="1">
    <name type="scientific">Arundo donax</name>
    <name type="common">Giant reed</name>
    <name type="synonym">Donax arundinaceus</name>
    <dbReference type="NCBI Taxonomy" id="35708"/>
    <lineage>
        <taxon>Eukaryota</taxon>
        <taxon>Viridiplantae</taxon>
        <taxon>Streptophyta</taxon>
        <taxon>Embryophyta</taxon>
        <taxon>Tracheophyta</taxon>
        <taxon>Spermatophyta</taxon>
        <taxon>Magnoliopsida</taxon>
        <taxon>Liliopsida</taxon>
        <taxon>Poales</taxon>
        <taxon>Poaceae</taxon>
        <taxon>PACMAD clade</taxon>
        <taxon>Arundinoideae</taxon>
        <taxon>Arundineae</taxon>
        <taxon>Arundo</taxon>
    </lineage>
</organism>
<proteinExistence type="predicted"/>
<sequence>MFVGHLFSRNQSKFASLRQTNNENMELRLLLMGSWHF</sequence>
<reference evidence="1" key="2">
    <citation type="journal article" date="2015" name="Data Brief">
        <title>Shoot transcriptome of the giant reed, Arundo donax.</title>
        <authorList>
            <person name="Barrero R.A."/>
            <person name="Guerrero F.D."/>
            <person name="Moolhuijzen P."/>
            <person name="Goolsby J.A."/>
            <person name="Tidwell J."/>
            <person name="Bellgard S.E."/>
            <person name="Bellgard M.I."/>
        </authorList>
    </citation>
    <scope>NUCLEOTIDE SEQUENCE</scope>
    <source>
        <tissue evidence="1">Shoot tissue taken approximately 20 cm above the soil surface</tissue>
    </source>
</reference>
<evidence type="ECO:0000313" key="1">
    <source>
        <dbReference type="EMBL" id="JAD55876.1"/>
    </source>
</evidence>
<reference evidence="1" key="1">
    <citation type="submission" date="2014-09" db="EMBL/GenBank/DDBJ databases">
        <authorList>
            <person name="Magalhaes I.L.F."/>
            <person name="Oliveira U."/>
            <person name="Santos F.R."/>
            <person name="Vidigal T.H.D.A."/>
            <person name="Brescovit A.D."/>
            <person name="Santos A.J."/>
        </authorList>
    </citation>
    <scope>NUCLEOTIDE SEQUENCE</scope>
    <source>
        <tissue evidence="1">Shoot tissue taken approximately 20 cm above the soil surface</tissue>
    </source>
</reference>
<dbReference type="AlphaFoldDB" id="A0A0A9AXL2"/>
<dbReference type="EMBL" id="GBRH01242019">
    <property type="protein sequence ID" value="JAD55876.1"/>
    <property type="molecule type" value="Transcribed_RNA"/>
</dbReference>
<accession>A0A0A9AXL2</accession>
<protein>
    <submittedName>
        <fullName evidence="1">Uncharacterized protein</fullName>
    </submittedName>
</protein>
<name>A0A0A9AXL2_ARUDO</name>